<sequence>MNEGRSSTGVGLSKEYSSFNIPKYNPDEFNTILKSSIQISSKNKILQSKANKIKEGLSDFNSEEFDKAARDKLEEYRLKHPHYQFEEDKDQSKTIKLEQFSCLLLFILKGKNLKNMIPDFEFIRFENESAEIVKKVSNNAESLLEIAKLKCYQQNYLKAAEYLNRCLLLSKGDNRYKIWKAAVGIKLAHEIPKNDEKNTFLCCGPRNKATKADYLIKLIEKLNVLPQTIESLWGLMEISLLNIVEEKVYIEPVRYYAMKILEIDNYYGYLAWAYLFYKEWKSEAIDVLIGLTKSFPKRPEAYYLAWEYFFKNKNYENAKDIAAEAFLRVTDTENTHYYILFCLKLAKSYYYTGDFSGCIELLHSKYLEHPNYTVFLYAFSKYCVMSEDFAFTGIAKGNMIDLIRLCDNSRSGSIYYWLCRSYLLTRQFPSAYKYALKSINNLETRDKRKIMEMQKNFFEIKPHIERIIKVQTNIRMGIHDVTFDERYEQIKDFHKPTAEMIKAEKLFSQGNLEKSISTLKIMISTSRLETTAYFKLLEIDPLSAETTFRNLLTRAKNTQIPSQIWVKASLMYAKFLFKSSHFNKSFYVLRVLAKMLPPMPYLHIPYCISLHNADNFQELATAFINIIDNPSPKNQKLEGFYNARDLTTNIIEDAPLPVKPPRQISPKGENLLNPERKFISSGKAYKKFSSLVIDVDLEEVNHKNPPPAPGENRLSGFSVCSKPKFLYYIAKFSLLLKKNKQEALLAISDFKQLLYLEKNKTKCRRLMEKAIGIQKKIECLDF</sequence>
<dbReference type="AlphaFoldDB" id="A0A1R2BGH3"/>
<reference evidence="2 3" key="1">
    <citation type="submission" date="2016-11" db="EMBL/GenBank/DDBJ databases">
        <title>The macronuclear genome of Stentor coeruleus: a giant cell with tiny introns.</title>
        <authorList>
            <person name="Slabodnick M."/>
            <person name="Ruby J.G."/>
            <person name="Reiff S.B."/>
            <person name="Swart E.C."/>
            <person name="Gosai S."/>
            <person name="Prabakaran S."/>
            <person name="Witkowska E."/>
            <person name="Larue G.E."/>
            <person name="Fisher S."/>
            <person name="Freeman R.M."/>
            <person name="Gunawardena J."/>
            <person name="Chu W."/>
            <person name="Stover N.A."/>
            <person name="Gregory B.D."/>
            <person name="Nowacki M."/>
            <person name="Derisi J."/>
            <person name="Roy S.W."/>
            <person name="Marshall W.F."/>
            <person name="Sood P."/>
        </authorList>
    </citation>
    <scope>NUCLEOTIDE SEQUENCE [LARGE SCALE GENOMIC DNA]</scope>
    <source>
        <strain evidence="2">WM001</strain>
    </source>
</reference>
<accession>A0A1R2BGH3</accession>
<comment type="caution">
    <text evidence="2">The sequence shown here is derived from an EMBL/GenBank/DDBJ whole genome shotgun (WGS) entry which is preliminary data.</text>
</comment>
<dbReference type="Gene3D" id="1.25.40.10">
    <property type="entry name" value="Tetratricopeptide repeat domain"/>
    <property type="match status" value="1"/>
</dbReference>
<evidence type="ECO:0000256" key="1">
    <source>
        <dbReference type="SAM" id="MobiDB-lite"/>
    </source>
</evidence>
<protein>
    <submittedName>
        <fullName evidence="2">Uncharacterized protein</fullName>
    </submittedName>
</protein>
<organism evidence="2 3">
    <name type="scientific">Stentor coeruleus</name>
    <dbReference type="NCBI Taxonomy" id="5963"/>
    <lineage>
        <taxon>Eukaryota</taxon>
        <taxon>Sar</taxon>
        <taxon>Alveolata</taxon>
        <taxon>Ciliophora</taxon>
        <taxon>Postciliodesmatophora</taxon>
        <taxon>Heterotrichea</taxon>
        <taxon>Heterotrichida</taxon>
        <taxon>Stentoridae</taxon>
        <taxon>Stentor</taxon>
    </lineage>
</organism>
<proteinExistence type="predicted"/>
<feature type="region of interest" description="Disordered" evidence="1">
    <location>
        <begin position="1"/>
        <end position="20"/>
    </location>
</feature>
<evidence type="ECO:0000313" key="2">
    <source>
        <dbReference type="EMBL" id="OMJ75851.1"/>
    </source>
</evidence>
<keyword evidence="3" id="KW-1185">Reference proteome</keyword>
<dbReference type="OrthoDB" id="320535at2759"/>
<dbReference type="InterPro" id="IPR011990">
    <property type="entry name" value="TPR-like_helical_dom_sf"/>
</dbReference>
<name>A0A1R2BGH3_9CILI</name>
<dbReference type="Proteomes" id="UP000187209">
    <property type="component" value="Unassembled WGS sequence"/>
</dbReference>
<evidence type="ECO:0000313" key="3">
    <source>
        <dbReference type="Proteomes" id="UP000187209"/>
    </source>
</evidence>
<dbReference type="EMBL" id="MPUH01000665">
    <property type="protein sequence ID" value="OMJ75851.1"/>
    <property type="molecule type" value="Genomic_DNA"/>
</dbReference>
<gene>
    <name evidence="2" type="ORF">SteCoe_24911</name>
</gene>